<protein>
    <submittedName>
        <fullName evidence="6">Uncharacterized protein LOC101498622</fullName>
    </submittedName>
</protein>
<evidence type="ECO:0000256" key="1">
    <source>
        <dbReference type="ARBA" id="ARBA00004123"/>
    </source>
</evidence>
<dbReference type="KEGG" id="cam:101498622"/>
<accession>A0A1S2Y7S5</accession>
<organism evidence="5 6">
    <name type="scientific">Cicer arietinum</name>
    <name type="common">Chickpea</name>
    <name type="synonym">Garbanzo</name>
    <dbReference type="NCBI Taxonomy" id="3827"/>
    <lineage>
        <taxon>Eukaryota</taxon>
        <taxon>Viridiplantae</taxon>
        <taxon>Streptophyta</taxon>
        <taxon>Embryophyta</taxon>
        <taxon>Tracheophyta</taxon>
        <taxon>Spermatophyta</taxon>
        <taxon>Magnoliopsida</taxon>
        <taxon>eudicotyledons</taxon>
        <taxon>Gunneridae</taxon>
        <taxon>Pentapetalae</taxon>
        <taxon>rosids</taxon>
        <taxon>fabids</taxon>
        <taxon>Fabales</taxon>
        <taxon>Fabaceae</taxon>
        <taxon>Papilionoideae</taxon>
        <taxon>50 kb inversion clade</taxon>
        <taxon>NPAAA clade</taxon>
        <taxon>Hologalegina</taxon>
        <taxon>IRL clade</taxon>
        <taxon>Cicereae</taxon>
        <taxon>Cicer</taxon>
    </lineage>
</organism>
<dbReference type="GO" id="GO:0005634">
    <property type="term" value="C:nucleus"/>
    <property type="evidence" value="ECO:0007669"/>
    <property type="project" value="UniProtKB-SubCell"/>
</dbReference>
<dbReference type="OrthoDB" id="608866at2759"/>
<dbReference type="Pfam" id="PF00249">
    <property type="entry name" value="Myb_DNA-binding"/>
    <property type="match status" value="1"/>
</dbReference>
<dbReference type="eggNOG" id="ENOG502SBUF">
    <property type="taxonomic scope" value="Eukaryota"/>
</dbReference>
<evidence type="ECO:0000259" key="4">
    <source>
        <dbReference type="PROSITE" id="PS51294"/>
    </source>
</evidence>
<comment type="subcellular location">
    <subcellularLocation>
        <location evidence="1">Nucleus</location>
    </subcellularLocation>
</comment>
<dbReference type="PaxDb" id="3827-XP_004500737.1"/>
<reference evidence="5" key="1">
    <citation type="journal article" date="2013" name="Nat. Biotechnol.">
        <title>Draft genome sequence of chickpea (Cicer arietinum) provides a resource for trait improvement.</title>
        <authorList>
            <person name="Varshney R.K."/>
            <person name="Song C."/>
            <person name="Saxena R.K."/>
            <person name="Azam S."/>
            <person name="Yu S."/>
            <person name="Sharpe A.G."/>
            <person name="Cannon S."/>
            <person name="Baek J."/>
            <person name="Rosen B.D."/>
            <person name="Tar'an B."/>
            <person name="Millan T."/>
            <person name="Zhang X."/>
            <person name="Ramsay L.D."/>
            <person name="Iwata A."/>
            <person name="Wang Y."/>
            <person name="Nelson W."/>
            <person name="Farmer A.D."/>
            <person name="Gaur P.M."/>
            <person name="Soderlund C."/>
            <person name="Penmetsa R.V."/>
            <person name="Xu C."/>
            <person name="Bharti A.K."/>
            <person name="He W."/>
            <person name="Winter P."/>
            <person name="Zhao S."/>
            <person name="Hane J.K."/>
            <person name="Carrasquilla-Garcia N."/>
            <person name="Condie J.A."/>
            <person name="Upadhyaya H.D."/>
            <person name="Luo M.C."/>
            <person name="Thudi M."/>
            <person name="Gowda C.L."/>
            <person name="Singh N.P."/>
            <person name="Lichtenzveig J."/>
            <person name="Gali K.K."/>
            <person name="Rubio J."/>
            <person name="Nadarajan N."/>
            <person name="Dolezel J."/>
            <person name="Bansal K.C."/>
            <person name="Xu X."/>
            <person name="Edwards D."/>
            <person name="Zhang G."/>
            <person name="Kahl G."/>
            <person name="Gil J."/>
            <person name="Singh K.B."/>
            <person name="Datta S.K."/>
            <person name="Jackson S.A."/>
            <person name="Wang J."/>
            <person name="Cook D.R."/>
        </authorList>
    </citation>
    <scope>NUCLEOTIDE SEQUENCE [LARGE SCALE GENOMIC DNA]</scope>
    <source>
        <strain evidence="5">cv. CDC Frontier</strain>
    </source>
</reference>
<evidence type="ECO:0000313" key="6">
    <source>
        <dbReference type="RefSeq" id="XP_004500737.1"/>
    </source>
</evidence>
<sequence>MEDDVRWCLEFLGGKSSVDISEVNKRFLRMSVSDNCSRLKKTILLQTLQDELYSKASTSEWMLEALEVMETLLLSEDSCSNQITATMKDAYCAIAVECTIKYLEVETCNPAYRQAVERIWKGRVQKMEPSSEREGSFLFSPELKRWKTIIVVSLLNPTYVDMFASITHPRRDALKKLKLYLDEALQNLALSRNHQTEIQKDNETSLKGKVTTTGIDDANLTKTVTVYDVCDSSFREPNRAARTHKGGTSNKTRITLISPKKVKISPLKKYEPKKIFRRRKPKRWSELEEETLRTAVRKLGEGNWTAILNTYTFDNRTGVDLKDKWRNMERSGRQ</sequence>
<gene>
    <name evidence="6" type="primary">LOC101498622</name>
</gene>
<feature type="domain" description="HTH myb-type" evidence="4">
    <location>
        <begin position="283"/>
        <end position="333"/>
    </location>
</feature>
<dbReference type="RefSeq" id="XP_004500737.1">
    <property type="nucleotide sequence ID" value="XM_004500680.3"/>
</dbReference>
<dbReference type="GeneID" id="101498622"/>
<reference evidence="6" key="2">
    <citation type="submission" date="2025-08" db="UniProtKB">
        <authorList>
            <consortium name="RefSeq"/>
        </authorList>
    </citation>
    <scope>IDENTIFICATION</scope>
    <source>
        <tissue evidence="6">Etiolated seedlings</tissue>
    </source>
</reference>
<dbReference type="PANTHER" id="PTHR46993:SF6">
    <property type="entry name" value="MYB TRANSCRIPTION FACTOR"/>
    <property type="match status" value="1"/>
</dbReference>
<evidence type="ECO:0000256" key="2">
    <source>
        <dbReference type="ARBA" id="ARBA00023242"/>
    </source>
</evidence>
<dbReference type="Proteomes" id="UP000087171">
    <property type="component" value="Chromosome Ca5"/>
</dbReference>
<dbReference type="PANTHER" id="PTHR46993">
    <property type="entry name" value="MYB TRANSCRIPTION FACTOR"/>
    <property type="match status" value="1"/>
</dbReference>
<dbReference type="SMART" id="SM00717">
    <property type="entry name" value="SANT"/>
    <property type="match status" value="1"/>
</dbReference>
<dbReference type="AlphaFoldDB" id="A0A1S2Y7S5"/>
<evidence type="ECO:0000313" key="5">
    <source>
        <dbReference type="Proteomes" id="UP000087171"/>
    </source>
</evidence>
<feature type="domain" description="Myb-like" evidence="3">
    <location>
        <begin position="276"/>
        <end position="329"/>
    </location>
</feature>
<proteinExistence type="predicted"/>
<dbReference type="InterPro" id="IPR001005">
    <property type="entry name" value="SANT/Myb"/>
</dbReference>
<dbReference type="CDD" id="cd11660">
    <property type="entry name" value="SANT_TRF"/>
    <property type="match status" value="1"/>
</dbReference>
<keyword evidence="5" id="KW-1185">Reference proteome</keyword>
<dbReference type="InterPro" id="IPR017930">
    <property type="entry name" value="Myb_dom"/>
</dbReference>
<dbReference type="PROSITE" id="PS51294">
    <property type="entry name" value="HTH_MYB"/>
    <property type="match status" value="1"/>
</dbReference>
<dbReference type="Gene3D" id="1.10.10.60">
    <property type="entry name" value="Homeodomain-like"/>
    <property type="match status" value="1"/>
</dbReference>
<dbReference type="InterPro" id="IPR009057">
    <property type="entry name" value="Homeodomain-like_sf"/>
</dbReference>
<name>A0A1S2Y7S5_CICAR</name>
<dbReference type="PROSITE" id="PS50090">
    <property type="entry name" value="MYB_LIKE"/>
    <property type="match status" value="1"/>
</dbReference>
<dbReference type="SUPFAM" id="SSF46689">
    <property type="entry name" value="Homeodomain-like"/>
    <property type="match status" value="1"/>
</dbReference>
<evidence type="ECO:0000259" key="3">
    <source>
        <dbReference type="PROSITE" id="PS50090"/>
    </source>
</evidence>
<keyword evidence="2" id="KW-0539">Nucleus</keyword>